<name>A0A1I5HFE0_9ACTN</name>
<organism evidence="6 7">
    <name type="scientific">Geodermatophilus obscurus</name>
    <dbReference type="NCBI Taxonomy" id="1861"/>
    <lineage>
        <taxon>Bacteria</taxon>
        <taxon>Bacillati</taxon>
        <taxon>Actinomycetota</taxon>
        <taxon>Actinomycetes</taxon>
        <taxon>Geodermatophilales</taxon>
        <taxon>Geodermatophilaceae</taxon>
        <taxon>Geodermatophilus</taxon>
    </lineage>
</organism>
<evidence type="ECO:0000256" key="1">
    <source>
        <dbReference type="ARBA" id="ARBA00010088"/>
    </source>
</evidence>
<evidence type="ECO:0000259" key="5">
    <source>
        <dbReference type="Pfam" id="PF00561"/>
    </source>
</evidence>
<dbReference type="PANTHER" id="PTHR43248:SF29">
    <property type="entry name" value="TRIPEPTIDYL AMINOPEPTIDASE"/>
    <property type="match status" value="1"/>
</dbReference>
<accession>A0A1I5HFE0</accession>
<dbReference type="SUPFAM" id="SSF53474">
    <property type="entry name" value="alpha/beta-Hydrolases"/>
    <property type="match status" value="1"/>
</dbReference>
<feature type="domain" description="AB hydrolase-1" evidence="5">
    <location>
        <begin position="122"/>
        <end position="502"/>
    </location>
</feature>
<feature type="region of interest" description="Disordered" evidence="4">
    <location>
        <begin position="37"/>
        <end position="56"/>
    </location>
</feature>
<dbReference type="PANTHER" id="PTHR43248">
    <property type="entry name" value="2-SUCCINYL-6-HYDROXY-2,4-CYCLOHEXADIENE-1-CARBOXYLATE SYNTHASE"/>
    <property type="match status" value="1"/>
</dbReference>
<proteinExistence type="inferred from homology"/>
<protein>
    <submittedName>
        <fullName evidence="6">Alpha/beta hydrolase fold</fullName>
    </submittedName>
</protein>
<sequence length="530" mass="55069">MKDGLTVEIMRLRRGLLAASTGLLLAVTGCASFTESADQATSSSSATPSTPAEPEAAPITWTDCDAEITELLAGAPGSERDLLFECGRTEVPIDHDEPDGATLPLFLVRAQLAGQTDQIGSLLVNPGGPGGSGADAALGLALSMPEDVLRRFDLVGFDPRGVGLSTPVECIPAELKDRSIAAEPRPTTQEQLDEVLALTDEAAEACAEEYGDALGTFNTVDTARDMDLLRESLGDEQLTYLGYSYGTTLGSTYAELFPENVRALVLDAAVDPDADPQADAEAQAAGLEASFDAFAANCTSLVSGCPLGGDPRLFLNDVLTQAAGTPIPSSRQGETRTATPGVVMTAVLAAMYDPGSWPQLSQSLAAARNGDAAGLFSLADSYAGRLEDGTYTNLFDANIAINCADTPEDQAFSADEVLPLAQDWSTRYPLFGASSAVGLYTCTPWEAERTPLPERDAEGSAPIVVVGNTGDPVTPLPGAEDLAADLTAGVLVVWQGQGHTAYPKTDCVTAAVNAYLIDLTAPQDGLQCPA</sequence>
<evidence type="ECO:0000256" key="2">
    <source>
        <dbReference type="ARBA" id="ARBA00022729"/>
    </source>
</evidence>
<dbReference type="GO" id="GO:0016787">
    <property type="term" value="F:hydrolase activity"/>
    <property type="evidence" value="ECO:0007669"/>
    <property type="project" value="UniProtKB-KW"/>
</dbReference>
<dbReference type="Proteomes" id="UP000183642">
    <property type="component" value="Unassembled WGS sequence"/>
</dbReference>
<keyword evidence="3 6" id="KW-0378">Hydrolase</keyword>
<dbReference type="EMBL" id="FOWE01000009">
    <property type="protein sequence ID" value="SFO47048.1"/>
    <property type="molecule type" value="Genomic_DNA"/>
</dbReference>
<dbReference type="InterPro" id="IPR029058">
    <property type="entry name" value="AB_hydrolase_fold"/>
</dbReference>
<evidence type="ECO:0000256" key="3">
    <source>
        <dbReference type="ARBA" id="ARBA00022801"/>
    </source>
</evidence>
<dbReference type="Gene3D" id="3.40.50.1820">
    <property type="entry name" value="alpha/beta hydrolase"/>
    <property type="match status" value="1"/>
</dbReference>
<dbReference type="AlphaFoldDB" id="A0A1I5HFE0"/>
<dbReference type="InterPro" id="IPR000073">
    <property type="entry name" value="AB_hydrolase_1"/>
</dbReference>
<evidence type="ECO:0000256" key="4">
    <source>
        <dbReference type="SAM" id="MobiDB-lite"/>
    </source>
</evidence>
<keyword evidence="7" id="KW-1185">Reference proteome</keyword>
<reference evidence="7" key="1">
    <citation type="submission" date="2016-10" db="EMBL/GenBank/DDBJ databases">
        <authorList>
            <person name="Varghese N."/>
            <person name="Submissions S."/>
        </authorList>
    </citation>
    <scope>NUCLEOTIDE SEQUENCE [LARGE SCALE GENOMIC DNA]</scope>
    <source>
        <strain evidence="7">DSM 43161</strain>
    </source>
</reference>
<evidence type="ECO:0000313" key="6">
    <source>
        <dbReference type="EMBL" id="SFO47048.1"/>
    </source>
</evidence>
<keyword evidence="2" id="KW-0732">Signal</keyword>
<comment type="similarity">
    <text evidence="1">Belongs to the peptidase S33 family.</text>
</comment>
<gene>
    <name evidence="6" type="ORF">SAMN05660359_03677</name>
</gene>
<dbReference type="Pfam" id="PF00561">
    <property type="entry name" value="Abhydrolase_1"/>
    <property type="match status" value="1"/>
</dbReference>
<evidence type="ECO:0000313" key="7">
    <source>
        <dbReference type="Proteomes" id="UP000183642"/>
    </source>
</evidence>
<dbReference type="InterPro" id="IPR051601">
    <property type="entry name" value="Serine_prot/Carboxylest_S33"/>
</dbReference>
<dbReference type="PROSITE" id="PS51257">
    <property type="entry name" value="PROKAR_LIPOPROTEIN"/>
    <property type="match status" value="1"/>
</dbReference>